<feature type="binding site" evidence="16">
    <location>
        <begin position="328"/>
        <end position="332"/>
    </location>
    <ligand>
        <name>substrate</name>
    </ligand>
</feature>
<keyword evidence="7 14" id="KW-0378">Hydrolase</keyword>
<dbReference type="GO" id="GO:0005992">
    <property type="term" value="P:trehalose biosynthetic process"/>
    <property type="evidence" value="ECO:0007669"/>
    <property type="project" value="UniProtKB-UniRule"/>
</dbReference>
<dbReference type="AlphaFoldDB" id="A0A4Y6Q2A6"/>
<comment type="subcellular location">
    <subcellularLocation>
        <location evidence="1 15">Cytoplasm</location>
    </subcellularLocation>
</comment>
<evidence type="ECO:0000256" key="6">
    <source>
        <dbReference type="ARBA" id="ARBA00022490"/>
    </source>
</evidence>
<evidence type="ECO:0000256" key="11">
    <source>
        <dbReference type="ARBA" id="ARBA00033284"/>
    </source>
</evidence>
<sequence>MQPIIEGKPLLGATYLGEERTRFLVWAPFRQQVEVHLVAPEERIVAMDAVGGGYFRAVIDGVEPGAKYLYRLDGDVERPDPASRLQPESVHGPSAVVARDMDWESPPFGGLPLRDYVIYELHVGTFTEEGTFDAAIEKLDHLVQLGVTAVEVMPVAEFPGHRNWGYDGVHPFAVETSYGGPQSLKSFIRACHERDLAVVLDVVYNHLGPEGNYLHDYGPYFTDKYQTPWGMAVNFDGDGSDEVRRYFLQNAAQWIDEFHVDALRLDAVHAIYDDTPLTFLEELRIMVAERERRHNRRIHLIAETHANDPRLVASPERGGIGMDSHWSDDFHHAVHTLITGEEQDYYCDYGSLEHLTRCLRDGYSYTGQHSKFRGRRHGLPPRGIRGERFVVCVQNHDQVGNRPQGRRLSELASFEQQKLAACALLCSPFVPLLFMGEEYGELARFPYFISHGDPDLVEAVREGRRAEFPSLTAGEEPPDPASEETFRSAKLDWSRPHQTPHSRLLALYRELIRLRKNLEPLRQLRREQSEVSSFADARALAIRRWYAGGEALILLNFGEDRATVELELPSATWQKRLETCSEHWNGPGERLPKRLTSESDELTRLEMAGHSAALYDALPVVED</sequence>
<gene>
    <name evidence="19" type="primary">treZ</name>
    <name evidence="19" type="ORF">FIV42_29315</name>
</gene>
<evidence type="ECO:0000256" key="16">
    <source>
        <dbReference type="PIRSR" id="PIRSR006337-2"/>
    </source>
</evidence>
<protein>
    <recommendedName>
        <fullName evidence="5 13">Malto-oligosyltrehalose trehalohydrolase</fullName>
        <shortName evidence="14">MTHase</shortName>
        <ecNumber evidence="4 13">3.2.1.141</ecNumber>
    </recommendedName>
    <alternativeName>
        <fullName evidence="11 14">4-alpha-D-((1-&gt;4)-alpha-D-glucano)trehalose trehalohydrolase</fullName>
    </alternativeName>
    <alternativeName>
        <fullName evidence="10 14">Maltooligosyl trehalose trehalohydrolase</fullName>
    </alternativeName>
</protein>
<feature type="domain" description="Glycosyl hydrolase family 13 catalytic" evidence="18">
    <location>
        <begin position="120"/>
        <end position="464"/>
    </location>
</feature>
<dbReference type="Pfam" id="PF02922">
    <property type="entry name" value="CBM_48"/>
    <property type="match status" value="1"/>
</dbReference>
<dbReference type="Proteomes" id="UP000315995">
    <property type="component" value="Chromosome"/>
</dbReference>
<keyword evidence="8" id="KW-0119">Carbohydrate metabolism</keyword>
<evidence type="ECO:0000259" key="18">
    <source>
        <dbReference type="SMART" id="SM00642"/>
    </source>
</evidence>
<evidence type="ECO:0000256" key="9">
    <source>
        <dbReference type="ARBA" id="ARBA00023295"/>
    </source>
</evidence>
<evidence type="ECO:0000256" key="5">
    <source>
        <dbReference type="ARBA" id="ARBA00015938"/>
    </source>
</evidence>
<feature type="binding site" evidence="16">
    <location>
        <begin position="396"/>
        <end position="401"/>
    </location>
    <ligand>
        <name>substrate</name>
    </ligand>
</feature>
<dbReference type="InterPro" id="IPR012768">
    <property type="entry name" value="Trehalose_TreZ"/>
</dbReference>
<organism evidence="19 20">
    <name type="scientific">Persicimonas caeni</name>
    <dbReference type="NCBI Taxonomy" id="2292766"/>
    <lineage>
        <taxon>Bacteria</taxon>
        <taxon>Deltaproteobacteria</taxon>
        <taxon>Bradymonadales</taxon>
        <taxon>Bradymonadaceae</taxon>
        <taxon>Persicimonas</taxon>
    </lineage>
</organism>
<dbReference type="InterPro" id="IPR006047">
    <property type="entry name" value="GH13_cat_dom"/>
</dbReference>
<dbReference type="PANTHER" id="PTHR43651:SF11">
    <property type="entry name" value="MALTO-OLIGOSYLTREHALOSE TREHALOHYDROLASE"/>
    <property type="match status" value="1"/>
</dbReference>
<proteinExistence type="inferred from homology"/>
<dbReference type="Gene3D" id="1.10.10.760">
    <property type="entry name" value="E-set domains of sugar-utilizing enzymes"/>
    <property type="match status" value="1"/>
</dbReference>
<evidence type="ECO:0000256" key="4">
    <source>
        <dbReference type="ARBA" id="ARBA00012268"/>
    </source>
</evidence>
<evidence type="ECO:0000313" key="19">
    <source>
        <dbReference type="EMBL" id="QDG54696.1"/>
    </source>
</evidence>
<dbReference type="InterPro" id="IPR022567">
    <property type="entry name" value="DUF3459"/>
</dbReference>
<evidence type="ECO:0000313" key="20">
    <source>
        <dbReference type="Proteomes" id="UP000315995"/>
    </source>
</evidence>
<dbReference type="PIRSF" id="PIRSF006337">
    <property type="entry name" value="Trehalose_TreZ"/>
    <property type="match status" value="1"/>
</dbReference>
<comment type="pathway">
    <text evidence="2 14">Glycan biosynthesis; trehalose biosynthesis.</text>
</comment>
<dbReference type="InterPro" id="IPR044901">
    <property type="entry name" value="Trehalose_TreZ_E-set_sf"/>
</dbReference>
<dbReference type="RefSeq" id="WP_141201140.1">
    <property type="nucleotide sequence ID" value="NZ_CP041186.1"/>
</dbReference>
<name>A0A4Y6Q2A6_PERCE</name>
<dbReference type="EC" id="3.2.1.141" evidence="4 13"/>
<feature type="active site" description="Nucleophile" evidence="15">
    <location>
        <position position="266"/>
    </location>
</feature>
<accession>A0A4Y6Q2A6</accession>
<dbReference type="InterPro" id="IPR017853">
    <property type="entry name" value="GH"/>
</dbReference>
<keyword evidence="6" id="KW-0963">Cytoplasm</keyword>
<evidence type="ECO:0000256" key="2">
    <source>
        <dbReference type="ARBA" id="ARBA00005199"/>
    </source>
</evidence>
<evidence type="ECO:0000256" key="12">
    <source>
        <dbReference type="ARBA" id="ARBA00034013"/>
    </source>
</evidence>
<dbReference type="InterPro" id="IPR014756">
    <property type="entry name" value="Ig_E-set"/>
</dbReference>
<dbReference type="UniPathway" id="UPA00299"/>
<dbReference type="InterPro" id="IPR004193">
    <property type="entry name" value="Glyco_hydro_13_N"/>
</dbReference>
<dbReference type="Gene3D" id="2.60.40.10">
    <property type="entry name" value="Immunoglobulins"/>
    <property type="match status" value="1"/>
</dbReference>
<dbReference type="Gene3D" id="3.20.20.80">
    <property type="entry name" value="Glycosidases"/>
    <property type="match status" value="1"/>
</dbReference>
<evidence type="ECO:0000256" key="10">
    <source>
        <dbReference type="ARBA" id="ARBA00032057"/>
    </source>
</evidence>
<dbReference type="GO" id="GO:0005737">
    <property type="term" value="C:cytoplasm"/>
    <property type="evidence" value="ECO:0007669"/>
    <property type="project" value="UniProtKB-SubCell"/>
</dbReference>
<dbReference type="PANTHER" id="PTHR43651">
    <property type="entry name" value="1,4-ALPHA-GLUCAN-BRANCHING ENZYME"/>
    <property type="match status" value="1"/>
</dbReference>
<dbReference type="SUPFAM" id="SSF51445">
    <property type="entry name" value="(Trans)glycosidases"/>
    <property type="match status" value="1"/>
</dbReference>
<accession>A0A5B8YGJ4</accession>
<dbReference type="InterPro" id="IPR013783">
    <property type="entry name" value="Ig-like_fold"/>
</dbReference>
<comment type="similarity">
    <text evidence="3 14">Belongs to the glycosyl hydrolase 13 family.</text>
</comment>
<evidence type="ECO:0000256" key="17">
    <source>
        <dbReference type="PIRSR" id="PIRSR006337-3"/>
    </source>
</evidence>
<comment type="catalytic activity">
    <reaction evidence="12 14">
        <text>hydrolysis of (1-&gt;4)-alpha-D-glucosidic linkage in 4-alpha-D-[(1-&gt;4)-alpha-D-glucanosyl]n trehalose to yield trehalose and (1-&gt;4)-alpha-D-glucan.</text>
        <dbReference type="EC" id="3.2.1.141"/>
    </reaction>
</comment>
<evidence type="ECO:0000256" key="1">
    <source>
        <dbReference type="ARBA" id="ARBA00004496"/>
    </source>
</evidence>
<feature type="site" description="Transition state stabilizer" evidence="17">
    <location>
        <position position="397"/>
    </location>
</feature>
<dbReference type="NCBIfam" id="TIGR02402">
    <property type="entry name" value="trehalose_TreZ"/>
    <property type="match status" value="1"/>
</dbReference>
<dbReference type="EMBL" id="CP041186">
    <property type="protein sequence ID" value="QDG54696.1"/>
    <property type="molecule type" value="Genomic_DNA"/>
</dbReference>
<evidence type="ECO:0000256" key="15">
    <source>
        <dbReference type="PIRSR" id="PIRSR006337-1"/>
    </source>
</evidence>
<evidence type="ECO:0000256" key="8">
    <source>
        <dbReference type="ARBA" id="ARBA00023277"/>
    </source>
</evidence>
<evidence type="ECO:0000256" key="3">
    <source>
        <dbReference type="ARBA" id="ARBA00008061"/>
    </source>
</evidence>
<dbReference type="GO" id="GO:0033942">
    <property type="term" value="F:4-alpha-D-(1-&gt;4)-alpha-D-glucanotrehalose trehalohydrolase activity"/>
    <property type="evidence" value="ECO:0007669"/>
    <property type="project" value="UniProtKB-EC"/>
</dbReference>
<evidence type="ECO:0000256" key="7">
    <source>
        <dbReference type="ARBA" id="ARBA00022801"/>
    </source>
</evidence>
<dbReference type="Pfam" id="PF11941">
    <property type="entry name" value="DUF3459"/>
    <property type="match status" value="1"/>
</dbReference>
<feature type="binding site" evidence="16">
    <location>
        <begin position="264"/>
        <end position="269"/>
    </location>
    <ligand>
        <name>substrate</name>
    </ligand>
</feature>
<evidence type="ECO:0000256" key="14">
    <source>
        <dbReference type="PIRNR" id="PIRNR006337"/>
    </source>
</evidence>
<dbReference type="SUPFAM" id="SSF81296">
    <property type="entry name" value="E set domains"/>
    <property type="match status" value="1"/>
</dbReference>
<keyword evidence="9 14" id="KW-0326">Glycosidase</keyword>
<evidence type="ECO:0000256" key="13">
    <source>
        <dbReference type="NCBIfam" id="TIGR02402"/>
    </source>
</evidence>
<dbReference type="SMART" id="SM00642">
    <property type="entry name" value="Aamy"/>
    <property type="match status" value="1"/>
</dbReference>
<feature type="active site" description="Proton donor" evidence="15">
    <location>
        <position position="303"/>
    </location>
</feature>
<dbReference type="OrthoDB" id="9760647at2"/>
<dbReference type="Pfam" id="PF00128">
    <property type="entry name" value="Alpha-amylase"/>
    <property type="match status" value="1"/>
</dbReference>
<reference evidence="19 20" key="1">
    <citation type="submission" date="2019-06" db="EMBL/GenBank/DDBJ databases">
        <title>Persicimonas caeni gen. nov., sp. nov., a predatory bacterium isolated from solar saltern.</title>
        <authorList>
            <person name="Wang S."/>
        </authorList>
    </citation>
    <scope>NUCLEOTIDE SEQUENCE [LARGE SCALE GENOMIC DNA]</scope>
    <source>
        <strain evidence="19 20">YN101</strain>
    </source>
</reference>
<dbReference type="CDD" id="cd11325">
    <property type="entry name" value="AmyAc_GTHase"/>
    <property type="match status" value="1"/>
</dbReference>
<keyword evidence="20" id="KW-1185">Reference proteome</keyword>
<dbReference type="CDD" id="cd02853">
    <property type="entry name" value="E_set_MTHase_like_N"/>
    <property type="match status" value="1"/>
</dbReference>